<dbReference type="AlphaFoldDB" id="A0AAD6N622"/>
<feature type="region of interest" description="Disordered" evidence="1">
    <location>
        <begin position="229"/>
        <end position="293"/>
    </location>
</feature>
<evidence type="ECO:0000313" key="3">
    <source>
        <dbReference type="Proteomes" id="UP001219568"/>
    </source>
</evidence>
<feature type="compositionally biased region" description="Gly residues" evidence="1">
    <location>
        <begin position="283"/>
        <end position="293"/>
    </location>
</feature>
<evidence type="ECO:0000313" key="2">
    <source>
        <dbReference type="EMBL" id="KAJ6034764.1"/>
    </source>
</evidence>
<organism evidence="2 3">
    <name type="scientific">Penicillium canescens</name>
    <dbReference type="NCBI Taxonomy" id="5083"/>
    <lineage>
        <taxon>Eukaryota</taxon>
        <taxon>Fungi</taxon>
        <taxon>Dikarya</taxon>
        <taxon>Ascomycota</taxon>
        <taxon>Pezizomycotina</taxon>
        <taxon>Eurotiomycetes</taxon>
        <taxon>Eurotiomycetidae</taxon>
        <taxon>Eurotiales</taxon>
        <taxon>Aspergillaceae</taxon>
        <taxon>Penicillium</taxon>
    </lineage>
</organism>
<feature type="region of interest" description="Disordered" evidence="1">
    <location>
        <begin position="1"/>
        <end position="25"/>
    </location>
</feature>
<proteinExistence type="predicted"/>
<reference evidence="2" key="1">
    <citation type="journal article" date="2023" name="IMA Fungus">
        <title>Comparative genomic study of the Penicillium genus elucidates a diverse pangenome and 15 lateral gene transfer events.</title>
        <authorList>
            <person name="Petersen C."/>
            <person name="Sorensen T."/>
            <person name="Nielsen M.R."/>
            <person name="Sondergaard T.E."/>
            <person name="Sorensen J.L."/>
            <person name="Fitzpatrick D.A."/>
            <person name="Frisvad J.C."/>
            <person name="Nielsen K.L."/>
        </authorList>
    </citation>
    <scope>NUCLEOTIDE SEQUENCE</scope>
    <source>
        <strain evidence="2">IBT 15450</strain>
    </source>
</reference>
<reference evidence="2" key="2">
    <citation type="submission" date="2023-01" db="EMBL/GenBank/DDBJ databases">
        <authorList>
            <person name="Petersen C."/>
        </authorList>
    </citation>
    <scope>NUCLEOTIDE SEQUENCE</scope>
    <source>
        <strain evidence="2">IBT 15450</strain>
    </source>
</reference>
<sequence>MASGSRASGARNHAAGMSRSPPLTQATHLPKEIPVTLLGISNLTPQSSTTRWGNEIMHVLRPFKLEGLLDSSLPRPQQHHEDYRKWKYWTSIVSRWLFDQVETSIQVKVRDYAPQLTFADEVFKSIRTMSLPDHASYLAGELEKWENLRRDQYSTAVDFIMAYQNQFNRLKMEGHEPTCTVALRRLLQALSSEIIRVSFIRDEVDNLGRDLDYQLFTYYCRILVTESRRPDDRGAGDSSHSSYSGGGGGGGGGESRRGSGASGGSRSGRDVSYRSWRQSTRGRGQGQGQGREQ</sequence>
<evidence type="ECO:0000256" key="1">
    <source>
        <dbReference type="SAM" id="MobiDB-lite"/>
    </source>
</evidence>
<feature type="compositionally biased region" description="Gly residues" evidence="1">
    <location>
        <begin position="244"/>
        <end position="253"/>
    </location>
</feature>
<gene>
    <name evidence="2" type="ORF">N7460_008939</name>
</gene>
<accession>A0AAD6N622</accession>
<dbReference type="Proteomes" id="UP001219568">
    <property type="component" value="Unassembled WGS sequence"/>
</dbReference>
<name>A0AAD6N622_PENCN</name>
<comment type="caution">
    <text evidence="2">The sequence shown here is derived from an EMBL/GenBank/DDBJ whole genome shotgun (WGS) entry which is preliminary data.</text>
</comment>
<feature type="compositionally biased region" description="Low complexity" evidence="1">
    <location>
        <begin position="273"/>
        <end position="282"/>
    </location>
</feature>
<protein>
    <submittedName>
        <fullName evidence="2">Uncharacterized protein</fullName>
    </submittedName>
</protein>
<keyword evidence="3" id="KW-1185">Reference proteome</keyword>
<dbReference type="EMBL" id="JAQJZL010000010">
    <property type="protein sequence ID" value="KAJ6034764.1"/>
    <property type="molecule type" value="Genomic_DNA"/>
</dbReference>